<dbReference type="InterPro" id="IPR036915">
    <property type="entry name" value="Cyclin-like_sf"/>
</dbReference>
<feature type="region of interest" description="Disordered" evidence="1">
    <location>
        <begin position="1"/>
        <end position="27"/>
    </location>
</feature>
<sequence length="312" mass="34903">MSDINITPSQNTLDAKSTPANIAQSSEGGKIRDSKLIDYLSEIRTQEAKCININSMTPLIAISILDFLVKKLIKDSERDEYSSEDYNPHEDPVISRLLAKGLEGNFGELPSHSKKRGRESESPPPGADKVNIVFDICKFKKTTESPFTSPPISSTASPSDSNTAPSSPALINTKQNELLTKRFMLKTPPALNSTEYLDRIHQYCQFSTAVYLSSAYYIYKLVVDLKLLKVTKLNVHRLLITAIRVGCKVVEDMKHRQEFIAKIGGLNMKDLLALEISFLFLIKFECQVNQDLMTSLVGYIRDTHSHMINLGT</sequence>
<reference evidence="2" key="1">
    <citation type="journal article" date="2021" name="Open Biol.">
        <title>Shared evolutionary footprints suggest mitochondrial oxidative damage underlies multiple complex I losses in fungi.</title>
        <authorList>
            <person name="Schikora-Tamarit M.A."/>
            <person name="Marcet-Houben M."/>
            <person name="Nosek J."/>
            <person name="Gabaldon T."/>
        </authorList>
    </citation>
    <scope>NUCLEOTIDE SEQUENCE</scope>
    <source>
        <strain evidence="2">CBS2887</strain>
    </source>
</reference>
<reference evidence="2" key="2">
    <citation type="submission" date="2021-01" db="EMBL/GenBank/DDBJ databases">
        <authorList>
            <person name="Schikora-Tamarit M.A."/>
        </authorList>
    </citation>
    <scope>NUCLEOTIDE SEQUENCE</scope>
    <source>
        <strain evidence="2">CBS2887</strain>
    </source>
</reference>
<evidence type="ECO:0000256" key="1">
    <source>
        <dbReference type="SAM" id="MobiDB-lite"/>
    </source>
</evidence>
<dbReference type="GO" id="GO:0019901">
    <property type="term" value="F:protein kinase binding"/>
    <property type="evidence" value="ECO:0007669"/>
    <property type="project" value="InterPro"/>
</dbReference>
<dbReference type="CDD" id="cd20558">
    <property type="entry name" value="CYCLIN_ScPCL7-like"/>
    <property type="match status" value="1"/>
</dbReference>
<keyword evidence="3" id="KW-1185">Reference proteome</keyword>
<evidence type="ECO:0000313" key="2">
    <source>
        <dbReference type="EMBL" id="KAH3682491.1"/>
    </source>
</evidence>
<feature type="region of interest" description="Disordered" evidence="1">
    <location>
        <begin position="105"/>
        <end position="129"/>
    </location>
</feature>
<accession>A0A9P8TLA8</accession>
<evidence type="ECO:0000313" key="3">
    <source>
        <dbReference type="Proteomes" id="UP000774326"/>
    </source>
</evidence>
<dbReference type="InterPro" id="IPR013922">
    <property type="entry name" value="Cyclin_PHO80-like"/>
</dbReference>
<dbReference type="GO" id="GO:0005634">
    <property type="term" value="C:nucleus"/>
    <property type="evidence" value="ECO:0007669"/>
    <property type="project" value="TreeGrafter"/>
</dbReference>
<dbReference type="AlphaFoldDB" id="A0A9P8TLA8"/>
<gene>
    <name evidence="2" type="ORF">WICPIJ_006521</name>
</gene>
<feature type="region of interest" description="Disordered" evidence="1">
    <location>
        <begin position="143"/>
        <end position="169"/>
    </location>
</feature>
<name>A0A9P8TLA8_WICPI</name>
<dbReference type="OrthoDB" id="3980263at2759"/>
<dbReference type="Proteomes" id="UP000774326">
    <property type="component" value="Unassembled WGS sequence"/>
</dbReference>
<dbReference type="Pfam" id="PF08613">
    <property type="entry name" value="Cyclin"/>
    <property type="match status" value="1"/>
</dbReference>
<dbReference type="SUPFAM" id="SSF47954">
    <property type="entry name" value="Cyclin-like"/>
    <property type="match status" value="1"/>
</dbReference>
<dbReference type="EMBL" id="JAEUBG010003672">
    <property type="protein sequence ID" value="KAH3682491.1"/>
    <property type="molecule type" value="Genomic_DNA"/>
</dbReference>
<dbReference type="PANTHER" id="PTHR15615:SF32">
    <property type="entry name" value="PROTEIN KINASE COMPLEX COMPONENT, PUTATIVE (AFU_ORTHOLOGUE AFUA_2G07660)-RELATED"/>
    <property type="match status" value="1"/>
</dbReference>
<dbReference type="GO" id="GO:0016538">
    <property type="term" value="F:cyclin-dependent protein serine/threonine kinase regulator activity"/>
    <property type="evidence" value="ECO:0007669"/>
    <property type="project" value="TreeGrafter"/>
</dbReference>
<feature type="compositionally biased region" description="Low complexity" evidence="1">
    <location>
        <begin position="144"/>
        <end position="169"/>
    </location>
</feature>
<dbReference type="PANTHER" id="PTHR15615">
    <property type="match status" value="1"/>
</dbReference>
<comment type="caution">
    <text evidence="2">The sequence shown here is derived from an EMBL/GenBank/DDBJ whole genome shotgun (WGS) entry which is preliminary data.</text>
</comment>
<dbReference type="Gene3D" id="1.10.472.10">
    <property type="entry name" value="Cyclin-like"/>
    <property type="match status" value="1"/>
</dbReference>
<dbReference type="GO" id="GO:0000307">
    <property type="term" value="C:cyclin-dependent protein kinase holoenzyme complex"/>
    <property type="evidence" value="ECO:0007669"/>
    <property type="project" value="UniProtKB-ARBA"/>
</dbReference>
<organism evidence="2 3">
    <name type="scientific">Wickerhamomyces pijperi</name>
    <name type="common">Yeast</name>
    <name type="synonym">Pichia pijperi</name>
    <dbReference type="NCBI Taxonomy" id="599730"/>
    <lineage>
        <taxon>Eukaryota</taxon>
        <taxon>Fungi</taxon>
        <taxon>Dikarya</taxon>
        <taxon>Ascomycota</taxon>
        <taxon>Saccharomycotina</taxon>
        <taxon>Saccharomycetes</taxon>
        <taxon>Phaffomycetales</taxon>
        <taxon>Wickerhamomycetaceae</taxon>
        <taxon>Wickerhamomyces</taxon>
    </lineage>
</organism>
<proteinExistence type="predicted"/>
<protein>
    <submittedName>
        <fullName evidence="2">Uncharacterized protein</fullName>
    </submittedName>
</protein>